<gene>
    <name evidence="8" type="ORF">PAECIP111893_00234</name>
</gene>
<evidence type="ECO:0000256" key="3">
    <source>
        <dbReference type="ARBA" id="ARBA00022692"/>
    </source>
</evidence>
<comment type="subcellular location">
    <subcellularLocation>
        <location evidence="1">Cell membrane</location>
        <topology evidence="1">Multi-pass membrane protein</topology>
    </subcellularLocation>
</comment>
<evidence type="ECO:0000256" key="6">
    <source>
        <dbReference type="SAM" id="Phobius"/>
    </source>
</evidence>
<protein>
    <recommendedName>
        <fullName evidence="7">Type II secretion system protein GspF domain-containing protein</fullName>
    </recommendedName>
</protein>
<dbReference type="Proteomes" id="UP000838686">
    <property type="component" value="Unassembled WGS sequence"/>
</dbReference>
<organism evidence="8 9">
    <name type="scientific">Paenibacillus plantiphilus</name>
    <dbReference type="NCBI Taxonomy" id="2905650"/>
    <lineage>
        <taxon>Bacteria</taxon>
        <taxon>Bacillati</taxon>
        <taxon>Bacillota</taxon>
        <taxon>Bacilli</taxon>
        <taxon>Bacillales</taxon>
        <taxon>Paenibacillaceae</taxon>
        <taxon>Paenibacillus</taxon>
    </lineage>
</organism>
<keyword evidence="3 6" id="KW-0812">Transmembrane</keyword>
<evidence type="ECO:0000313" key="8">
    <source>
        <dbReference type="EMBL" id="CAH1190218.1"/>
    </source>
</evidence>
<name>A0ABN8FW20_9BACL</name>
<sequence length="291" mass="32351">MGIAVGSILAVVWVLLIMMDGRNSTRGSPRDSSRAEEEWKRRFMMQPFRLLIERSGLQDRFQPFVSGLHAKLLVLNGASWSVESTRQFIASIIGFGYAAMAGGAWLSVLSGEDSLLWLAVLIGMIIPVAKWRDIRSKVERRRQDILLILPEVLSKLMLLLGAGETVQRALIRCTERSHDSGTSPLSNELRKANEAIRNGESFGAAMEAFSRRCAVQEVSLFTTTLLLNYRRGGDRLVLSLRELSYTLWEKRKSVARSRGEEASSKLVFPLVGVFLILMVLVATPAILLMGG</sequence>
<evidence type="ECO:0000256" key="1">
    <source>
        <dbReference type="ARBA" id="ARBA00004651"/>
    </source>
</evidence>
<reference evidence="8" key="1">
    <citation type="submission" date="2022-01" db="EMBL/GenBank/DDBJ databases">
        <authorList>
            <person name="Criscuolo A."/>
        </authorList>
    </citation>
    <scope>NUCLEOTIDE SEQUENCE</scope>
    <source>
        <strain evidence="8">CIP111893</strain>
    </source>
</reference>
<feature type="transmembrane region" description="Helical" evidence="6">
    <location>
        <begin position="266"/>
        <end position="289"/>
    </location>
</feature>
<keyword evidence="2" id="KW-1003">Cell membrane</keyword>
<evidence type="ECO:0000256" key="4">
    <source>
        <dbReference type="ARBA" id="ARBA00022989"/>
    </source>
</evidence>
<dbReference type="InterPro" id="IPR018076">
    <property type="entry name" value="T2SS_GspF_dom"/>
</dbReference>
<dbReference type="Pfam" id="PF00482">
    <property type="entry name" value="T2SSF"/>
    <property type="match status" value="1"/>
</dbReference>
<dbReference type="PANTHER" id="PTHR35007:SF4">
    <property type="entry name" value="CONSERVED TRANSMEMBRANE PROTEIN-RELATED"/>
    <property type="match status" value="1"/>
</dbReference>
<evidence type="ECO:0000259" key="7">
    <source>
        <dbReference type="Pfam" id="PF00482"/>
    </source>
</evidence>
<dbReference type="InterPro" id="IPR042094">
    <property type="entry name" value="T2SS_GspF_sf"/>
</dbReference>
<evidence type="ECO:0000313" key="9">
    <source>
        <dbReference type="Proteomes" id="UP000838686"/>
    </source>
</evidence>
<dbReference type="Gene3D" id="1.20.81.30">
    <property type="entry name" value="Type II secretion system (T2SS), domain F"/>
    <property type="match status" value="1"/>
</dbReference>
<dbReference type="PANTHER" id="PTHR35007">
    <property type="entry name" value="INTEGRAL MEMBRANE PROTEIN-RELATED"/>
    <property type="match status" value="1"/>
</dbReference>
<keyword evidence="9" id="KW-1185">Reference proteome</keyword>
<dbReference type="EMBL" id="CAKMMF010000001">
    <property type="protein sequence ID" value="CAH1190218.1"/>
    <property type="molecule type" value="Genomic_DNA"/>
</dbReference>
<dbReference type="RefSeq" id="WP_236338440.1">
    <property type="nucleotide sequence ID" value="NZ_CAKMMF010000001.1"/>
</dbReference>
<accession>A0ABN8FW20</accession>
<keyword evidence="4 6" id="KW-1133">Transmembrane helix</keyword>
<evidence type="ECO:0000256" key="5">
    <source>
        <dbReference type="ARBA" id="ARBA00023136"/>
    </source>
</evidence>
<feature type="domain" description="Type II secretion system protein GspF" evidence="7">
    <location>
        <begin position="154"/>
        <end position="284"/>
    </location>
</feature>
<proteinExistence type="predicted"/>
<comment type="caution">
    <text evidence="8">The sequence shown here is derived from an EMBL/GenBank/DDBJ whole genome shotgun (WGS) entry which is preliminary data.</text>
</comment>
<keyword evidence="5 6" id="KW-0472">Membrane</keyword>
<feature type="transmembrane region" description="Helical" evidence="6">
    <location>
        <begin position="114"/>
        <end position="132"/>
    </location>
</feature>
<feature type="transmembrane region" description="Helical" evidence="6">
    <location>
        <begin position="6"/>
        <end position="24"/>
    </location>
</feature>
<evidence type="ECO:0000256" key="2">
    <source>
        <dbReference type="ARBA" id="ARBA00022475"/>
    </source>
</evidence>
<feature type="transmembrane region" description="Helical" evidence="6">
    <location>
        <begin position="88"/>
        <end position="108"/>
    </location>
</feature>